<dbReference type="EMBL" id="CP113836">
    <property type="protein sequence ID" value="WAL67785.1"/>
    <property type="molecule type" value="Genomic_DNA"/>
</dbReference>
<dbReference type="RefSeq" id="WP_268757880.1">
    <property type="nucleotide sequence ID" value="NZ_CP113836.1"/>
</dbReference>
<accession>A0ABY7B647</accession>
<sequence>MLEQPTAPRIVATDSHRTIEGPSETQLHDLLADMNLSVPFVIVERLDDDPGDHYLQVRLDERVDPDQGRAYLVEFREGGPEAHFRAVVSDDSPWDSAFSPAFDTVVSTVQSWAFQREDWRTALAWERLEFES</sequence>
<proteinExistence type="predicted"/>
<keyword evidence="2" id="KW-1185">Reference proteome</keyword>
<dbReference type="Proteomes" id="UP001163203">
    <property type="component" value="Chromosome"/>
</dbReference>
<protein>
    <submittedName>
        <fullName evidence="1">Uncharacterized protein</fullName>
    </submittedName>
</protein>
<name>A0ABY7B647_9PSEU</name>
<gene>
    <name evidence="1" type="ORF">ORV05_08435</name>
</gene>
<evidence type="ECO:0000313" key="1">
    <source>
        <dbReference type="EMBL" id="WAL67785.1"/>
    </source>
</evidence>
<reference evidence="1" key="1">
    <citation type="submission" date="2022-11" db="EMBL/GenBank/DDBJ databases">
        <authorList>
            <person name="Mo P."/>
        </authorList>
    </citation>
    <scope>NUCLEOTIDE SEQUENCE</scope>
    <source>
        <strain evidence="1">HUAS 11-8</strain>
    </source>
</reference>
<evidence type="ECO:0000313" key="2">
    <source>
        <dbReference type="Proteomes" id="UP001163203"/>
    </source>
</evidence>
<organism evidence="1 2">
    <name type="scientific">Amycolatopsis cynarae</name>
    <dbReference type="NCBI Taxonomy" id="2995223"/>
    <lineage>
        <taxon>Bacteria</taxon>
        <taxon>Bacillati</taxon>
        <taxon>Actinomycetota</taxon>
        <taxon>Actinomycetes</taxon>
        <taxon>Pseudonocardiales</taxon>
        <taxon>Pseudonocardiaceae</taxon>
        <taxon>Amycolatopsis</taxon>
    </lineage>
</organism>